<dbReference type="Gene3D" id="3.30.930.10">
    <property type="entry name" value="Bira Bifunctional Protein, Domain 2"/>
    <property type="match status" value="1"/>
</dbReference>
<dbReference type="PANTHER" id="PTHR42918">
    <property type="entry name" value="LYSYL-TRNA SYNTHETASE"/>
    <property type="match status" value="1"/>
</dbReference>
<dbReference type="InterPro" id="IPR044136">
    <property type="entry name" value="Lys-tRNA-ligase_II_N"/>
</dbReference>
<keyword evidence="5" id="KW-0030">Aminoacyl-tRNA synthetase</keyword>
<dbReference type="GO" id="GO:0070154">
    <property type="term" value="P:mitochondrial lysyl-tRNA aminoacylation"/>
    <property type="evidence" value="ECO:0007669"/>
    <property type="project" value="TreeGrafter"/>
</dbReference>
<dbReference type="EC" id="6.1.1.6" evidence="1 8"/>
<dbReference type="InterPro" id="IPR004364">
    <property type="entry name" value="Aa-tRNA-synt_II"/>
</dbReference>
<keyword evidence="11" id="KW-1185">Reference proteome</keyword>
<dbReference type="GO" id="GO:0000049">
    <property type="term" value="F:tRNA binding"/>
    <property type="evidence" value="ECO:0007669"/>
    <property type="project" value="TreeGrafter"/>
</dbReference>
<dbReference type="GO" id="GO:0005739">
    <property type="term" value="C:mitochondrion"/>
    <property type="evidence" value="ECO:0007669"/>
    <property type="project" value="TreeGrafter"/>
</dbReference>
<dbReference type="InterPro" id="IPR002313">
    <property type="entry name" value="Lys-tRNA-ligase_II"/>
</dbReference>
<sequence>IEKRIKKLDEYDALRYPRITHHDNCMRIPDFVARYGADEAHDSEVVVLQGRVMSRRAQGSKLVYLDIVGEFQKVQVKSSLADLTDVTAEDFKRCFHPILRGDIVEVTGIATRSATGELTLQAAKLPTVLTPSLAPLPRKVQDDETRVLNRHVDLLVNQDTAAVLRTRSHVIKTMRDFFHDRNFLEVQTPIMADNAGGAAARPFLTTANEFSSRELALRIAPELWLKRLVVGGMDRVFEIGPSFRNEGLDNTHNPEFTTCEFYWAYANLAQLTSVTEHFIRSLFASARVLHQQLGRDTLLPDLPNEDFAFPQFEFVPTLEKILDIKFPDLSQDTAFDELTALLGDRISPAVRSERSLNRLLDHLAGTYIEPFSHTTPILITHHPACMSPLSKSFTCPATNQHVSARAELFIGGRELANMYEEENDPAAQRRKFEAQVAARQHSAAEAAETPAEVDESYVQALEYGLPPTGGWGCGVDRLVMLLSGTQRIGDTLTFGSLRNV</sequence>
<feature type="non-terminal residue" evidence="10">
    <location>
        <position position="1"/>
    </location>
</feature>
<gene>
    <name evidence="10" type="ORF">B0I36DRAFT_208923</name>
</gene>
<dbReference type="EMBL" id="JAGTJQ010000007">
    <property type="protein sequence ID" value="KAH7027632.1"/>
    <property type="molecule type" value="Genomic_DNA"/>
</dbReference>
<evidence type="ECO:0000256" key="7">
    <source>
        <dbReference type="ARBA" id="ARBA00048573"/>
    </source>
</evidence>
<keyword evidence="4" id="KW-0067">ATP-binding</keyword>
<dbReference type="GO" id="GO:0004824">
    <property type="term" value="F:lysine-tRNA ligase activity"/>
    <property type="evidence" value="ECO:0007669"/>
    <property type="project" value="UniProtKB-EC"/>
</dbReference>
<dbReference type="SUPFAM" id="SSF50249">
    <property type="entry name" value="Nucleic acid-binding proteins"/>
    <property type="match status" value="1"/>
</dbReference>
<dbReference type="AlphaFoldDB" id="A0A9P8Y1S7"/>
<dbReference type="NCBIfam" id="TIGR00499">
    <property type="entry name" value="lysS_bact"/>
    <property type="match status" value="1"/>
</dbReference>
<dbReference type="InterPro" id="IPR004365">
    <property type="entry name" value="NA-bd_OB_tRNA"/>
</dbReference>
<evidence type="ECO:0000313" key="11">
    <source>
        <dbReference type="Proteomes" id="UP000756346"/>
    </source>
</evidence>
<dbReference type="GO" id="GO:0005524">
    <property type="term" value="F:ATP binding"/>
    <property type="evidence" value="ECO:0007669"/>
    <property type="project" value="UniProtKB-KW"/>
</dbReference>
<dbReference type="GeneID" id="70178423"/>
<dbReference type="InterPro" id="IPR045864">
    <property type="entry name" value="aa-tRNA-synth_II/BPL/LPL"/>
</dbReference>
<dbReference type="Gene3D" id="2.40.50.140">
    <property type="entry name" value="Nucleic acid-binding proteins"/>
    <property type="match status" value="1"/>
</dbReference>
<feature type="non-terminal residue" evidence="10">
    <location>
        <position position="500"/>
    </location>
</feature>
<dbReference type="SUPFAM" id="SSF55681">
    <property type="entry name" value="Class II aaRS and biotin synthetases"/>
    <property type="match status" value="1"/>
</dbReference>
<dbReference type="InterPro" id="IPR006195">
    <property type="entry name" value="aa-tRNA-synth_II"/>
</dbReference>
<dbReference type="Proteomes" id="UP000756346">
    <property type="component" value="Unassembled WGS sequence"/>
</dbReference>
<comment type="caution">
    <text evidence="10">The sequence shown here is derived from an EMBL/GenBank/DDBJ whole genome shotgun (WGS) entry which is preliminary data.</text>
</comment>
<protein>
    <recommendedName>
        <fullName evidence="1 8">Lysine--tRNA ligase</fullName>
        <ecNumber evidence="1 8">6.1.1.6</ecNumber>
    </recommendedName>
    <alternativeName>
        <fullName evidence="6 8">Lysyl-tRNA synthetase</fullName>
    </alternativeName>
</protein>
<keyword evidence="3" id="KW-0547">Nucleotide-binding</keyword>
<evidence type="ECO:0000256" key="3">
    <source>
        <dbReference type="ARBA" id="ARBA00022741"/>
    </source>
</evidence>
<evidence type="ECO:0000256" key="2">
    <source>
        <dbReference type="ARBA" id="ARBA00022598"/>
    </source>
</evidence>
<reference evidence="10" key="1">
    <citation type="journal article" date="2021" name="Nat. Commun.">
        <title>Genetic determinants of endophytism in the Arabidopsis root mycobiome.</title>
        <authorList>
            <person name="Mesny F."/>
            <person name="Miyauchi S."/>
            <person name="Thiergart T."/>
            <person name="Pickel B."/>
            <person name="Atanasova L."/>
            <person name="Karlsson M."/>
            <person name="Huettel B."/>
            <person name="Barry K.W."/>
            <person name="Haridas S."/>
            <person name="Chen C."/>
            <person name="Bauer D."/>
            <person name="Andreopoulos W."/>
            <person name="Pangilinan J."/>
            <person name="LaButti K."/>
            <person name="Riley R."/>
            <person name="Lipzen A."/>
            <person name="Clum A."/>
            <person name="Drula E."/>
            <person name="Henrissat B."/>
            <person name="Kohler A."/>
            <person name="Grigoriev I.V."/>
            <person name="Martin F.M."/>
            <person name="Hacquard S."/>
        </authorList>
    </citation>
    <scope>NUCLEOTIDE SEQUENCE</scope>
    <source>
        <strain evidence="10">MPI-CAGE-CH-0230</strain>
    </source>
</reference>
<dbReference type="InterPro" id="IPR012340">
    <property type="entry name" value="NA-bd_OB-fold"/>
</dbReference>
<dbReference type="InterPro" id="IPR018149">
    <property type="entry name" value="Lys-tRNA-synth_II_C"/>
</dbReference>
<proteinExistence type="predicted"/>
<keyword evidence="2" id="KW-0436">Ligase</keyword>
<dbReference type="OrthoDB" id="21243at2759"/>
<name>A0A9P8Y1S7_9PEZI</name>
<evidence type="ECO:0000256" key="1">
    <source>
        <dbReference type="ARBA" id="ARBA00013166"/>
    </source>
</evidence>
<evidence type="ECO:0000256" key="4">
    <source>
        <dbReference type="ARBA" id="ARBA00022840"/>
    </source>
</evidence>
<dbReference type="CDD" id="cd04322">
    <property type="entry name" value="LysRS_N"/>
    <property type="match status" value="1"/>
</dbReference>
<dbReference type="Pfam" id="PF01336">
    <property type="entry name" value="tRNA_anti-codon"/>
    <property type="match status" value="1"/>
</dbReference>
<evidence type="ECO:0000259" key="9">
    <source>
        <dbReference type="PROSITE" id="PS50862"/>
    </source>
</evidence>
<accession>A0A9P8Y1S7</accession>
<evidence type="ECO:0000256" key="8">
    <source>
        <dbReference type="RuleBase" id="RU003748"/>
    </source>
</evidence>
<dbReference type="RefSeq" id="XP_046010431.1">
    <property type="nucleotide sequence ID" value="XM_046148877.1"/>
</dbReference>
<evidence type="ECO:0000313" key="10">
    <source>
        <dbReference type="EMBL" id="KAH7027632.1"/>
    </source>
</evidence>
<comment type="catalytic activity">
    <reaction evidence="7 8">
        <text>tRNA(Lys) + L-lysine + ATP = L-lysyl-tRNA(Lys) + AMP + diphosphate</text>
        <dbReference type="Rhea" id="RHEA:20792"/>
        <dbReference type="Rhea" id="RHEA-COMP:9696"/>
        <dbReference type="Rhea" id="RHEA-COMP:9697"/>
        <dbReference type="ChEBI" id="CHEBI:30616"/>
        <dbReference type="ChEBI" id="CHEBI:32551"/>
        <dbReference type="ChEBI" id="CHEBI:33019"/>
        <dbReference type="ChEBI" id="CHEBI:78442"/>
        <dbReference type="ChEBI" id="CHEBI:78529"/>
        <dbReference type="ChEBI" id="CHEBI:456215"/>
        <dbReference type="EC" id="6.1.1.6"/>
    </reaction>
</comment>
<evidence type="ECO:0000256" key="5">
    <source>
        <dbReference type="ARBA" id="ARBA00023146"/>
    </source>
</evidence>
<evidence type="ECO:0000256" key="6">
    <source>
        <dbReference type="ARBA" id="ARBA00030563"/>
    </source>
</evidence>
<dbReference type="PROSITE" id="PS50862">
    <property type="entry name" value="AA_TRNA_LIGASE_II"/>
    <property type="match status" value="1"/>
</dbReference>
<feature type="domain" description="Aminoacyl-transfer RNA synthetases class-II family profile" evidence="9">
    <location>
        <begin position="164"/>
        <end position="500"/>
    </location>
</feature>
<dbReference type="PRINTS" id="PR00982">
    <property type="entry name" value="TRNASYNTHLYS"/>
</dbReference>
<dbReference type="Pfam" id="PF00152">
    <property type="entry name" value="tRNA-synt_2"/>
    <property type="match status" value="1"/>
</dbReference>
<organism evidence="10 11">
    <name type="scientific">Microdochium trichocladiopsis</name>
    <dbReference type="NCBI Taxonomy" id="1682393"/>
    <lineage>
        <taxon>Eukaryota</taxon>
        <taxon>Fungi</taxon>
        <taxon>Dikarya</taxon>
        <taxon>Ascomycota</taxon>
        <taxon>Pezizomycotina</taxon>
        <taxon>Sordariomycetes</taxon>
        <taxon>Xylariomycetidae</taxon>
        <taxon>Xylariales</taxon>
        <taxon>Microdochiaceae</taxon>
        <taxon>Microdochium</taxon>
    </lineage>
</organism>
<dbReference type="PANTHER" id="PTHR42918:SF5">
    <property type="entry name" value="LYSINE--TRNA LIGASE, MITOCHONDRIAL"/>
    <property type="match status" value="1"/>
</dbReference>